<keyword evidence="6 14" id="KW-0812">Transmembrane</keyword>
<dbReference type="GO" id="GO:0008374">
    <property type="term" value="F:O-acyltransferase activity"/>
    <property type="evidence" value="ECO:0007669"/>
    <property type="project" value="InterPro"/>
</dbReference>
<sequence>MLSLQFLAIFIFITSILLVLLKRSWGCIPMILVRILEEVLGGLVGWKGQEETFGKRASDKKSFLTVDHLKNKNFENSFEASTELIGLGIQSILQDDLTRPFQIEEEEASLLHFPKETLNLPFYVFGLGFRWGFLFPIRVCFMVFSVLFLTISSVICVVLNAEMKYFRYCGITFAKLFNLSTGLIVNFHDKKNRPRVPGVAVANHLSANDVMTIYSGCDYDGVGYTITGQSHGGFVKYLYKYGGKLTPLLLVDRACDKNRNALLQAIVEHSKKTEKDTYPVLLFPEGYCSNNKAVLQFRKAIFNGETAIYPIAMKQNSRFGDAFWSEDTFIPYLIRIMTSWCSIIDMYYLPAMYKESSESEEQFAKRVQCAIAAKLSVDALPFDGKLKTTLSILSVIMIFATFPFFYAYFAKVKMELLHEMKTCKVDPINCDCKSPPNEQCTANACFAKVELFADEATAIVQKGCISDFPAGQRGCQYASNKDTIHCFCDQDQCNTRHKLGSYIPEHLPLVKCCDCTSRHGEDCDSKCSKPCTGNYCVVDFDGKEQGCGVGYPRLPSFLRVDDYMDYEGDYLCTRYESSASNVMNGCVCTHPSGMCNEFNKTFNYQKKHVIERKNENLHYCYALMHKAYKPFGQEVFKKSSTCEGHYCFISLTTSEIVLESADFKHNYEDHDEFVGAARPRFELQAGCVKVNGEDKVQTGCTVETQGNNSEILAKHCICDSHLCNFHHLVRGTEDPRPKAVVPGVKQTTSQLNPVRLYTTNKEIDENDILSVMNGVGNFWKLGAFLLTLLICV</sequence>
<feature type="domain" description="Phospholipid/glycerol acyltransferase" evidence="15">
    <location>
        <begin position="198"/>
        <end position="316"/>
    </location>
</feature>
<dbReference type="SUPFAM" id="SSF69593">
    <property type="entry name" value="Glycerol-3-phosphate (1)-acyltransferase"/>
    <property type="match status" value="1"/>
</dbReference>
<accession>A0AAE9FG84</accession>
<evidence type="ECO:0000256" key="2">
    <source>
        <dbReference type="ARBA" id="ARBA00005189"/>
    </source>
</evidence>
<dbReference type="GO" id="GO:0008654">
    <property type="term" value="P:phospholipid biosynthetic process"/>
    <property type="evidence" value="ECO:0007669"/>
    <property type="project" value="UniProtKB-KW"/>
</dbReference>
<feature type="transmembrane region" description="Helical" evidence="14">
    <location>
        <begin position="390"/>
        <end position="410"/>
    </location>
</feature>
<dbReference type="EMBL" id="CP092625">
    <property type="protein sequence ID" value="UMM40534.1"/>
    <property type="molecule type" value="Genomic_DNA"/>
</dbReference>
<evidence type="ECO:0000256" key="13">
    <source>
        <dbReference type="ARBA" id="ARBA00025707"/>
    </source>
</evidence>
<comment type="pathway">
    <text evidence="2">Lipid metabolism.</text>
</comment>
<reference evidence="16 17" key="1">
    <citation type="submission" date="2022-04" db="EMBL/GenBank/DDBJ databases">
        <title>Chromosome-level reference genomes for two strains of Caenorhabditis briggsae: an improved platform for comparative genomics.</title>
        <authorList>
            <person name="Stevens L."/>
            <person name="Andersen E."/>
        </authorList>
    </citation>
    <scope>NUCLEOTIDE SEQUENCE [LARGE SCALE GENOMIC DNA]</scope>
    <source>
        <strain evidence="16">VX34</strain>
        <tissue evidence="16">Whole-organism</tissue>
    </source>
</reference>
<evidence type="ECO:0000259" key="15">
    <source>
        <dbReference type="SMART" id="SM00563"/>
    </source>
</evidence>
<evidence type="ECO:0000256" key="9">
    <source>
        <dbReference type="ARBA" id="ARBA00023136"/>
    </source>
</evidence>
<proteinExistence type="inferred from homology"/>
<keyword evidence="4" id="KW-0444">Lipid biosynthesis</keyword>
<dbReference type="Pfam" id="PF01553">
    <property type="entry name" value="Acyltransferase"/>
    <property type="match status" value="1"/>
</dbReference>
<evidence type="ECO:0000256" key="5">
    <source>
        <dbReference type="ARBA" id="ARBA00022679"/>
    </source>
</evidence>
<organism evidence="16 17">
    <name type="scientific">Caenorhabditis briggsae</name>
    <dbReference type="NCBI Taxonomy" id="6238"/>
    <lineage>
        <taxon>Eukaryota</taxon>
        <taxon>Metazoa</taxon>
        <taxon>Ecdysozoa</taxon>
        <taxon>Nematoda</taxon>
        <taxon>Chromadorea</taxon>
        <taxon>Rhabditida</taxon>
        <taxon>Rhabditina</taxon>
        <taxon>Rhabditomorpha</taxon>
        <taxon>Rhabditoidea</taxon>
        <taxon>Rhabditidae</taxon>
        <taxon>Peloderinae</taxon>
        <taxon>Caenorhabditis</taxon>
    </lineage>
</organism>
<gene>
    <name evidence="16" type="ORF">L5515_017124</name>
</gene>
<evidence type="ECO:0000313" key="17">
    <source>
        <dbReference type="Proteomes" id="UP000829354"/>
    </source>
</evidence>
<evidence type="ECO:0000256" key="4">
    <source>
        <dbReference type="ARBA" id="ARBA00022516"/>
    </source>
</evidence>
<dbReference type="PANTHER" id="PTHR23063">
    <property type="entry name" value="PHOSPHOLIPID ACYLTRANSFERASE"/>
    <property type="match status" value="1"/>
</dbReference>
<keyword evidence="11" id="KW-1208">Phospholipid metabolism</keyword>
<evidence type="ECO:0000256" key="6">
    <source>
        <dbReference type="ARBA" id="ARBA00022692"/>
    </source>
</evidence>
<dbReference type="GO" id="GO:0016020">
    <property type="term" value="C:membrane"/>
    <property type="evidence" value="ECO:0007669"/>
    <property type="project" value="UniProtKB-SubCell"/>
</dbReference>
<keyword evidence="8" id="KW-0443">Lipid metabolism</keyword>
<keyword evidence="12" id="KW-0012">Acyltransferase</keyword>
<evidence type="ECO:0000256" key="12">
    <source>
        <dbReference type="ARBA" id="ARBA00023315"/>
    </source>
</evidence>
<name>A0AAE9FG84_CAEBR</name>
<evidence type="ECO:0000256" key="10">
    <source>
        <dbReference type="ARBA" id="ARBA00023209"/>
    </source>
</evidence>
<keyword evidence="9 14" id="KW-0472">Membrane</keyword>
<evidence type="ECO:0000256" key="3">
    <source>
        <dbReference type="ARBA" id="ARBA00008655"/>
    </source>
</evidence>
<keyword evidence="17" id="KW-1185">Reference proteome</keyword>
<dbReference type="SMART" id="SM00563">
    <property type="entry name" value="PlsC"/>
    <property type="match status" value="1"/>
</dbReference>
<evidence type="ECO:0000256" key="11">
    <source>
        <dbReference type="ARBA" id="ARBA00023264"/>
    </source>
</evidence>
<evidence type="ECO:0000313" key="16">
    <source>
        <dbReference type="EMBL" id="UMM40534.1"/>
    </source>
</evidence>
<keyword evidence="5" id="KW-0808">Transferase</keyword>
<comment type="subcellular location">
    <subcellularLocation>
        <location evidence="1">Membrane</location>
    </subcellularLocation>
</comment>
<keyword evidence="7 14" id="KW-1133">Transmembrane helix</keyword>
<evidence type="ECO:0000256" key="8">
    <source>
        <dbReference type="ARBA" id="ARBA00023098"/>
    </source>
</evidence>
<comment type="similarity">
    <text evidence="3">Belongs to the 1-acyl-sn-glycerol-3-phosphate acyltransferase family.</text>
</comment>
<comment type="pathway">
    <text evidence="13">Phospholipid metabolism.</text>
</comment>
<dbReference type="InterPro" id="IPR045252">
    <property type="entry name" value="LPCAT1-like"/>
</dbReference>
<feature type="transmembrane region" description="Helical" evidence="14">
    <location>
        <begin position="6"/>
        <end position="25"/>
    </location>
</feature>
<keyword evidence="10" id="KW-0594">Phospholipid biosynthesis</keyword>
<feature type="transmembrane region" description="Helical" evidence="14">
    <location>
        <begin position="165"/>
        <end position="185"/>
    </location>
</feature>
<feature type="transmembrane region" description="Helical" evidence="14">
    <location>
        <begin position="139"/>
        <end position="159"/>
    </location>
</feature>
<dbReference type="CDD" id="cd07991">
    <property type="entry name" value="LPLAT_LPCAT1-like"/>
    <property type="match status" value="1"/>
</dbReference>
<dbReference type="Proteomes" id="UP000829354">
    <property type="component" value="Chromosome X"/>
</dbReference>
<evidence type="ECO:0000256" key="14">
    <source>
        <dbReference type="SAM" id="Phobius"/>
    </source>
</evidence>
<dbReference type="AlphaFoldDB" id="A0AAE9FG84"/>
<protein>
    <recommendedName>
        <fullName evidence="15">Phospholipid/glycerol acyltransferase domain-containing protein</fullName>
    </recommendedName>
</protein>
<evidence type="ECO:0000256" key="1">
    <source>
        <dbReference type="ARBA" id="ARBA00004370"/>
    </source>
</evidence>
<evidence type="ECO:0000256" key="7">
    <source>
        <dbReference type="ARBA" id="ARBA00022989"/>
    </source>
</evidence>
<dbReference type="InterPro" id="IPR002123">
    <property type="entry name" value="Plipid/glycerol_acylTrfase"/>
</dbReference>
<dbReference type="PANTHER" id="PTHR23063:SF38">
    <property type="entry name" value="PROTEIN CBG04491"/>
    <property type="match status" value="1"/>
</dbReference>